<dbReference type="STRING" id="734.B0187_04015"/>
<dbReference type="EMBL" id="MUYA01000004">
    <property type="protein sequence ID" value="OOR99982.1"/>
    <property type="molecule type" value="Genomic_DNA"/>
</dbReference>
<dbReference type="Gene3D" id="3.90.550.10">
    <property type="entry name" value="Spore Coat Polysaccharide Biosynthesis Protein SpsA, Chain A"/>
    <property type="match status" value="1"/>
</dbReference>
<keyword evidence="3" id="KW-0328">Glycosyltransferase</keyword>
<sequence>MKNLFNENAPMSVVVITLNEQKNIANLLEDLTAQTYPHFEVIVVDSCSDDDTVEIAKTYQDRLDLRTIVMNERGASLGRNTGAEAARYERLVFLDADVRIEPDFLANAEKALREKGLAVAAGRMASNDPNRLTRIGVKAFDWGMLATQYNFPTCTGACIFSTKTVHQMIGGFDPQITLCEDCDYVKRAAKTFKFRMLPVFFEFNTRRLNQDGVLKTGYLYLKANTMRLLKGELRNNEIPYPFGHYQQ</sequence>
<proteinExistence type="predicted"/>
<dbReference type="GO" id="GO:0016757">
    <property type="term" value="F:glycosyltransferase activity"/>
    <property type="evidence" value="ECO:0007669"/>
    <property type="project" value="UniProtKB-KW"/>
</dbReference>
<keyword evidence="5" id="KW-0472">Membrane</keyword>
<evidence type="ECO:0000313" key="7">
    <source>
        <dbReference type="EMBL" id="OOR99982.1"/>
    </source>
</evidence>
<accession>A0A1T0AUD5</accession>
<comment type="caution">
    <text evidence="7">The sequence shown here is derived from an EMBL/GenBank/DDBJ whole genome shotgun (WGS) entry which is preliminary data.</text>
</comment>
<dbReference type="RefSeq" id="WP_078236571.1">
    <property type="nucleotide sequence ID" value="NZ_MUYA01000004.1"/>
</dbReference>
<gene>
    <name evidence="7" type="ORF">B0187_04015</name>
</gene>
<evidence type="ECO:0000256" key="1">
    <source>
        <dbReference type="ARBA" id="ARBA00004236"/>
    </source>
</evidence>
<protein>
    <submittedName>
        <fullName evidence="7">Glycosyl transferase</fullName>
    </submittedName>
</protein>
<dbReference type="Pfam" id="PF00535">
    <property type="entry name" value="Glycos_transf_2"/>
    <property type="match status" value="1"/>
</dbReference>
<evidence type="ECO:0000259" key="6">
    <source>
        <dbReference type="Pfam" id="PF00535"/>
    </source>
</evidence>
<keyword evidence="8" id="KW-1185">Reference proteome</keyword>
<comment type="subcellular location">
    <subcellularLocation>
        <location evidence="1">Cell membrane</location>
    </subcellularLocation>
</comment>
<dbReference type="SUPFAM" id="SSF53448">
    <property type="entry name" value="Nucleotide-diphospho-sugar transferases"/>
    <property type="match status" value="1"/>
</dbReference>
<evidence type="ECO:0000256" key="2">
    <source>
        <dbReference type="ARBA" id="ARBA00022475"/>
    </source>
</evidence>
<dbReference type="PANTHER" id="PTHR43646:SF2">
    <property type="entry name" value="GLYCOSYLTRANSFERASE 2-LIKE DOMAIN-CONTAINING PROTEIN"/>
    <property type="match status" value="1"/>
</dbReference>
<dbReference type="GO" id="GO:0005886">
    <property type="term" value="C:plasma membrane"/>
    <property type="evidence" value="ECO:0007669"/>
    <property type="project" value="UniProtKB-SubCell"/>
</dbReference>
<dbReference type="PANTHER" id="PTHR43646">
    <property type="entry name" value="GLYCOSYLTRANSFERASE"/>
    <property type="match status" value="1"/>
</dbReference>
<dbReference type="AlphaFoldDB" id="A0A1T0AUD5"/>
<keyword evidence="4 7" id="KW-0808">Transferase</keyword>
<name>A0A1T0AUD5_9PAST</name>
<dbReference type="Proteomes" id="UP000190867">
    <property type="component" value="Unassembled WGS sequence"/>
</dbReference>
<evidence type="ECO:0000256" key="3">
    <source>
        <dbReference type="ARBA" id="ARBA00022676"/>
    </source>
</evidence>
<evidence type="ECO:0000313" key="8">
    <source>
        <dbReference type="Proteomes" id="UP000190867"/>
    </source>
</evidence>
<dbReference type="InterPro" id="IPR029044">
    <property type="entry name" value="Nucleotide-diphossugar_trans"/>
</dbReference>
<dbReference type="InterPro" id="IPR001173">
    <property type="entry name" value="Glyco_trans_2-like"/>
</dbReference>
<evidence type="ECO:0000256" key="5">
    <source>
        <dbReference type="ARBA" id="ARBA00023136"/>
    </source>
</evidence>
<feature type="domain" description="Glycosyltransferase 2-like" evidence="6">
    <location>
        <begin position="12"/>
        <end position="136"/>
    </location>
</feature>
<dbReference type="OrthoDB" id="9801954at2"/>
<organism evidence="7 8">
    <name type="scientific">Haemophilus paracuniculus</name>
    <dbReference type="NCBI Taxonomy" id="734"/>
    <lineage>
        <taxon>Bacteria</taxon>
        <taxon>Pseudomonadati</taxon>
        <taxon>Pseudomonadota</taxon>
        <taxon>Gammaproteobacteria</taxon>
        <taxon>Pasteurellales</taxon>
        <taxon>Pasteurellaceae</taxon>
        <taxon>Haemophilus</taxon>
    </lineage>
</organism>
<evidence type="ECO:0000256" key="4">
    <source>
        <dbReference type="ARBA" id="ARBA00022679"/>
    </source>
</evidence>
<keyword evidence="2" id="KW-1003">Cell membrane</keyword>
<reference evidence="7 8" key="1">
    <citation type="submission" date="2017-02" db="EMBL/GenBank/DDBJ databases">
        <title>Draft genome sequence of Haemophilus paracuniculus CCUG 43573 type strain.</title>
        <authorList>
            <person name="Engstrom-Jakobsson H."/>
            <person name="Salva-Serra F."/>
            <person name="Thorell K."/>
            <person name="Gonzales-Siles L."/>
            <person name="Karlsson R."/>
            <person name="Boulund F."/>
            <person name="Engstrand L."/>
            <person name="Kristiansson E."/>
            <person name="Moore E."/>
        </authorList>
    </citation>
    <scope>NUCLEOTIDE SEQUENCE [LARGE SCALE GENOMIC DNA]</scope>
    <source>
        <strain evidence="7 8">CCUG 43573</strain>
    </source>
</reference>